<keyword evidence="1" id="KW-0812">Transmembrane</keyword>
<evidence type="ECO:0000259" key="2">
    <source>
        <dbReference type="Pfam" id="PF09335"/>
    </source>
</evidence>
<dbReference type="InterPro" id="IPR032816">
    <property type="entry name" value="VTT_dom"/>
</dbReference>
<dbReference type="EMBL" id="MEIV01000007">
    <property type="protein sequence ID" value="PIT65182.1"/>
    <property type="molecule type" value="Genomic_DNA"/>
</dbReference>
<evidence type="ECO:0000313" key="4">
    <source>
        <dbReference type="Proteomes" id="UP000231094"/>
    </source>
</evidence>
<proteinExistence type="predicted"/>
<keyword evidence="1" id="KW-0472">Membrane</keyword>
<reference evidence="3 4" key="1">
    <citation type="journal article" date="2017" name="MBio">
        <title>Type VI secretion-mediated competition in the bee gut microbiome.</title>
        <authorList>
            <person name="Steele M.I."/>
            <person name="Kwong W.K."/>
            <person name="Powell J.E."/>
            <person name="Whiteley M."/>
            <person name="Moran N.A."/>
        </authorList>
    </citation>
    <scope>NUCLEOTIDE SEQUENCE [LARGE SCALE GENOMIC DNA]</scope>
    <source>
        <strain evidence="3 4">PEB0171</strain>
    </source>
</reference>
<gene>
    <name evidence="3" type="ORF">BHC47_01645</name>
</gene>
<evidence type="ECO:0000256" key="1">
    <source>
        <dbReference type="SAM" id="Phobius"/>
    </source>
</evidence>
<feature type="transmembrane region" description="Helical" evidence="1">
    <location>
        <begin position="162"/>
        <end position="181"/>
    </location>
</feature>
<feature type="transmembrane region" description="Helical" evidence="1">
    <location>
        <begin position="123"/>
        <end position="146"/>
    </location>
</feature>
<feature type="domain" description="VTT" evidence="2">
    <location>
        <begin position="23"/>
        <end position="143"/>
    </location>
</feature>
<feature type="transmembrane region" description="Helical" evidence="1">
    <location>
        <begin position="40"/>
        <end position="63"/>
    </location>
</feature>
<feature type="transmembrane region" description="Helical" evidence="1">
    <location>
        <begin position="12"/>
        <end position="34"/>
    </location>
</feature>
<comment type="caution">
    <text evidence="3">The sequence shown here is derived from an EMBL/GenBank/DDBJ whole genome shotgun (WGS) entry which is preliminary data.</text>
</comment>
<organism evidence="3 4">
    <name type="scientific">Snodgrassella alvi</name>
    <dbReference type="NCBI Taxonomy" id="1196083"/>
    <lineage>
        <taxon>Bacteria</taxon>
        <taxon>Pseudomonadati</taxon>
        <taxon>Pseudomonadota</taxon>
        <taxon>Betaproteobacteria</taxon>
        <taxon>Neisseriales</taxon>
        <taxon>Neisseriaceae</taxon>
        <taxon>Snodgrassella</taxon>
    </lineage>
</organism>
<dbReference type="PANTHER" id="PTHR42709">
    <property type="entry name" value="ALKALINE PHOSPHATASE LIKE PROTEIN"/>
    <property type="match status" value="1"/>
</dbReference>
<accession>A0A2N9Y7G1</accession>
<name>A0A2N9Y7G1_9NEIS</name>
<dbReference type="AlphaFoldDB" id="A0A2N9Y7G1"/>
<dbReference type="PANTHER" id="PTHR42709:SF2">
    <property type="entry name" value="INNER MEMBRANE PROTEIN YOHD"/>
    <property type="match status" value="1"/>
</dbReference>
<sequence>MNVEQLLNHYGYLAIFIGSILEGETILTLAGFFVHKGYLLFVPSILCAAGGGMLGDQICFLLGRYYGKHLLQHFPKLDPMVAKTDRLLCKHSSVIIIGVRFMYGLRIAGPIAIGMSKVTFYRFLLLNALGALLWATIIVSFGYLFGQSAQWLFAEFQQYTKLLFAVILIVAVFALLIYWYIKRHRNK</sequence>
<protein>
    <recommendedName>
        <fullName evidence="2">VTT domain-containing protein</fullName>
    </recommendedName>
</protein>
<dbReference type="Pfam" id="PF09335">
    <property type="entry name" value="VTT_dom"/>
    <property type="match status" value="1"/>
</dbReference>
<dbReference type="RefSeq" id="WP_100116479.1">
    <property type="nucleotide sequence ID" value="NZ_MEIV01000007.1"/>
</dbReference>
<keyword evidence="1" id="KW-1133">Transmembrane helix</keyword>
<dbReference type="Proteomes" id="UP000231094">
    <property type="component" value="Unassembled WGS sequence"/>
</dbReference>
<dbReference type="InterPro" id="IPR051311">
    <property type="entry name" value="DedA_domain"/>
</dbReference>
<evidence type="ECO:0000313" key="3">
    <source>
        <dbReference type="EMBL" id="PIT65182.1"/>
    </source>
</evidence>
<dbReference type="GO" id="GO:0005886">
    <property type="term" value="C:plasma membrane"/>
    <property type="evidence" value="ECO:0007669"/>
    <property type="project" value="TreeGrafter"/>
</dbReference>